<protein>
    <submittedName>
        <fullName evidence="1">Uncharacterized protein</fullName>
    </submittedName>
</protein>
<dbReference type="AlphaFoldDB" id="A0A699RFK6"/>
<accession>A0A699RFK6</accession>
<sequence length="128" mass="13542">VLDVSCFSRHIHCNQQCLRRRLGSSSLAQGRQCPAEILEARRATPAAIRARAQGDGRSSLAARAGVGAGHLCLGAECSARYRWAAGGAAAGLARLRPRALPARIQRASAGVLRGPRGLPTVKKLLLQR</sequence>
<comment type="caution">
    <text evidence="1">The sequence shown here is derived from an EMBL/GenBank/DDBJ whole genome shotgun (WGS) entry which is preliminary data.</text>
</comment>
<evidence type="ECO:0000313" key="1">
    <source>
        <dbReference type="EMBL" id="GFC81361.1"/>
    </source>
</evidence>
<reference evidence="1" key="1">
    <citation type="journal article" date="2019" name="Sci. Rep.">
        <title>Draft genome of Tanacetum cinerariifolium, the natural source of mosquito coil.</title>
        <authorList>
            <person name="Yamashiro T."/>
            <person name="Shiraishi A."/>
            <person name="Satake H."/>
            <person name="Nakayama K."/>
        </authorList>
    </citation>
    <scope>NUCLEOTIDE SEQUENCE</scope>
</reference>
<organism evidence="1">
    <name type="scientific">Tanacetum cinerariifolium</name>
    <name type="common">Dalmatian daisy</name>
    <name type="synonym">Chrysanthemum cinerariifolium</name>
    <dbReference type="NCBI Taxonomy" id="118510"/>
    <lineage>
        <taxon>Eukaryota</taxon>
        <taxon>Viridiplantae</taxon>
        <taxon>Streptophyta</taxon>
        <taxon>Embryophyta</taxon>
        <taxon>Tracheophyta</taxon>
        <taxon>Spermatophyta</taxon>
        <taxon>Magnoliopsida</taxon>
        <taxon>eudicotyledons</taxon>
        <taxon>Gunneridae</taxon>
        <taxon>Pentapetalae</taxon>
        <taxon>asterids</taxon>
        <taxon>campanulids</taxon>
        <taxon>Asterales</taxon>
        <taxon>Asteraceae</taxon>
        <taxon>Asteroideae</taxon>
        <taxon>Anthemideae</taxon>
        <taxon>Anthemidinae</taxon>
        <taxon>Tanacetum</taxon>
    </lineage>
</organism>
<proteinExistence type="predicted"/>
<name>A0A699RFK6_TANCI</name>
<dbReference type="EMBL" id="BKCJ011079494">
    <property type="protein sequence ID" value="GFC81361.1"/>
    <property type="molecule type" value="Genomic_DNA"/>
</dbReference>
<feature type="non-terminal residue" evidence="1">
    <location>
        <position position="1"/>
    </location>
</feature>
<gene>
    <name evidence="1" type="ORF">Tci_853331</name>
</gene>